<dbReference type="AlphaFoldDB" id="A0A4Y7L6Y0"/>
<reference evidence="1 2" key="1">
    <citation type="journal article" date="2018" name="Science">
        <title>The opium poppy genome and morphinan production.</title>
        <authorList>
            <person name="Guo L."/>
            <person name="Winzer T."/>
            <person name="Yang X."/>
            <person name="Li Y."/>
            <person name="Ning Z."/>
            <person name="He Z."/>
            <person name="Teodor R."/>
            <person name="Lu Y."/>
            <person name="Bowser T.A."/>
            <person name="Graham I.A."/>
            <person name="Ye K."/>
        </authorList>
    </citation>
    <scope>NUCLEOTIDE SEQUENCE [LARGE SCALE GENOMIC DNA]</scope>
    <source>
        <strain evidence="2">cv. HN1</strain>
        <tissue evidence="1">Leaves</tissue>
    </source>
</reference>
<organism evidence="1 2">
    <name type="scientific">Papaver somniferum</name>
    <name type="common">Opium poppy</name>
    <dbReference type="NCBI Taxonomy" id="3469"/>
    <lineage>
        <taxon>Eukaryota</taxon>
        <taxon>Viridiplantae</taxon>
        <taxon>Streptophyta</taxon>
        <taxon>Embryophyta</taxon>
        <taxon>Tracheophyta</taxon>
        <taxon>Spermatophyta</taxon>
        <taxon>Magnoliopsida</taxon>
        <taxon>Ranunculales</taxon>
        <taxon>Papaveraceae</taxon>
        <taxon>Papaveroideae</taxon>
        <taxon>Papaver</taxon>
    </lineage>
</organism>
<dbReference type="Gramene" id="RZC80198">
    <property type="protein sequence ID" value="RZC80198"/>
    <property type="gene ID" value="C5167_042771"/>
</dbReference>
<name>A0A4Y7L6Y0_PAPSO</name>
<keyword evidence="2" id="KW-1185">Reference proteome</keyword>
<gene>
    <name evidence="1" type="ORF">C5167_042771</name>
</gene>
<proteinExistence type="predicted"/>
<accession>A0A4Y7L6Y0</accession>
<dbReference type="Proteomes" id="UP000316621">
    <property type="component" value="Chromosome 10"/>
</dbReference>
<evidence type="ECO:0000313" key="1">
    <source>
        <dbReference type="EMBL" id="RZC80198.1"/>
    </source>
</evidence>
<dbReference type="EMBL" id="CM010724">
    <property type="protein sequence ID" value="RZC80198.1"/>
    <property type="molecule type" value="Genomic_DNA"/>
</dbReference>
<evidence type="ECO:0000313" key="2">
    <source>
        <dbReference type="Proteomes" id="UP000316621"/>
    </source>
</evidence>
<sequence>MPPCSLPSFSFLPDEKPVSFRLPTNDKLPFGYKEFALLDSGYHPLSQEVGYKEGWYDMTWEEGPCDYSKYYRDPSKEKPHFKVQIAGPEDYPSLRMAEASMSSCNDFIYFYEGMTASDQGMAEEGQNSPHSSRV</sequence>
<protein>
    <submittedName>
        <fullName evidence="1">Uncharacterized protein</fullName>
    </submittedName>
</protein>